<dbReference type="Proteomes" id="UP000623958">
    <property type="component" value="Unassembled WGS sequence"/>
</dbReference>
<dbReference type="InterPro" id="IPR000801">
    <property type="entry name" value="Esterase-like"/>
</dbReference>
<accession>A0A919FC65</accession>
<evidence type="ECO:0000256" key="1">
    <source>
        <dbReference type="SAM" id="SignalP"/>
    </source>
</evidence>
<dbReference type="EMBL" id="BNBA01000046">
    <property type="protein sequence ID" value="GHH60488.1"/>
    <property type="molecule type" value="Genomic_DNA"/>
</dbReference>
<evidence type="ECO:0000313" key="3">
    <source>
        <dbReference type="Proteomes" id="UP000623958"/>
    </source>
</evidence>
<dbReference type="SUPFAM" id="SSF53474">
    <property type="entry name" value="alpha/beta-Hydrolases"/>
    <property type="match status" value="1"/>
</dbReference>
<evidence type="ECO:0008006" key="4">
    <source>
        <dbReference type="Google" id="ProtNLM"/>
    </source>
</evidence>
<keyword evidence="3" id="KW-1185">Reference proteome</keyword>
<keyword evidence="1" id="KW-0732">Signal</keyword>
<dbReference type="AlphaFoldDB" id="A0A919FC65"/>
<proteinExistence type="predicted"/>
<dbReference type="RefSeq" id="WP_434030046.1">
    <property type="nucleotide sequence ID" value="NZ_BNBA01000046.1"/>
</dbReference>
<feature type="signal peptide" evidence="1">
    <location>
        <begin position="1"/>
        <end position="40"/>
    </location>
</feature>
<evidence type="ECO:0000313" key="2">
    <source>
        <dbReference type="EMBL" id="GHH60488.1"/>
    </source>
</evidence>
<sequence>MHNRSVHIAFSSASPIAGWSMRVIAALACCLFAIAGAAFAQDRAPDQVQVTPERARANFARPIVLGPDDVRAFPEAPAGFRDERAGIARGRVETFAYHSGVTGTTRQANVYLPAGYSAKRKYPVLYLLHGIGGNQDEWRGYVRAQAILDNLIADGKAVPMIVVMPNGRALPDDRSPPEDRVFTPENAAGFARFERDLLDFLIPAIEAKYPVQADREHRAIAGLSMGGGQALNFGLGHPDTFAWIGAFSPAPNTRPPAELLPDPEDARSRFALLYLSCGNRDGLINVAQGVQAYLKQHRIPHVWNVDDHGHDGDSWANNLYYFAQKLFR</sequence>
<dbReference type="PANTHER" id="PTHR48098">
    <property type="entry name" value="ENTEROCHELIN ESTERASE-RELATED"/>
    <property type="match status" value="1"/>
</dbReference>
<dbReference type="InterPro" id="IPR029058">
    <property type="entry name" value="AB_hydrolase_fold"/>
</dbReference>
<gene>
    <name evidence="2" type="ORF">GCM10009090_35920</name>
</gene>
<dbReference type="Pfam" id="PF00756">
    <property type="entry name" value="Esterase"/>
    <property type="match status" value="1"/>
</dbReference>
<comment type="caution">
    <text evidence="2">The sequence shown here is derived from an EMBL/GenBank/DDBJ whole genome shotgun (WGS) entry which is preliminary data.</text>
</comment>
<name>A0A919FC65_9XANT</name>
<dbReference type="PANTHER" id="PTHR48098:SF1">
    <property type="entry name" value="DIACYLGLYCEROL ACYLTRANSFERASE_MYCOLYLTRANSFERASE AG85A"/>
    <property type="match status" value="1"/>
</dbReference>
<dbReference type="GO" id="GO:0016747">
    <property type="term" value="F:acyltransferase activity, transferring groups other than amino-acyl groups"/>
    <property type="evidence" value="ECO:0007669"/>
    <property type="project" value="TreeGrafter"/>
</dbReference>
<dbReference type="Gene3D" id="3.40.50.1820">
    <property type="entry name" value="alpha/beta hydrolase"/>
    <property type="match status" value="1"/>
</dbReference>
<organism evidence="2 3">
    <name type="scientific">Xanthomonas boreopolis</name>
    <dbReference type="NCBI Taxonomy" id="86183"/>
    <lineage>
        <taxon>Bacteria</taxon>
        <taxon>Pseudomonadati</taxon>
        <taxon>Pseudomonadota</taxon>
        <taxon>Gammaproteobacteria</taxon>
        <taxon>Lysobacterales</taxon>
        <taxon>Lysobacteraceae</taxon>
        <taxon>Xanthomonas</taxon>
    </lineage>
</organism>
<reference evidence="2" key="1">
    <citation type="journal article" date="2014" name="Int. J. Syst. Evol. Microbiol.">
        <title>Complete genome sequence of Corynebacterium casei LMG S-19264T (=DSM 44701T), isolated from a smear-ripened cheese.</title>
        <authorList>
            <consortium name="US DOE Joint Genome Institute (JGI-PGF)"/>
            <person name="Walter F."/>
            <person name="Albersmeier A."/>
            <person name="Kalinowski J."/>
            <person name="Ruckert C."/>
        </authorList>
    </citation>
    <scope>NUCLEOTIDE SEQUENCE</scope>
    <source>
        <strain evidence="2">JCM 13306</strain>
    </source>
</reference>
<feature type="chain" id="PRO_5036860136" description="Enterochelin esterase" evidence="1">
    <location>
        <begin position="41"/>
        <end position="328"/>
    </location>
</feature>
<protein>
    <recommendedName>
        <fullName evidence="4">Enterochelin esterase</fullName>
    </recommendedName>
</protein>
<dbReference type="InterPro" id="IPR050583">
    <property type="entry name" value="Mycobacterial_A85_antigen"/>
</dbReference>
<reference evidence="2" key="2">
    <citation type="submission" date="2020-09" db="EMBL/GenBank/DDBJ databases">
        <authorList>
            <person name="Sun Q."/>
            <person name="Ohkuma M."/>
        </authorList>
    </citation>
    <scope>NUCLEOTIDE SEQUENCE</scope>
    <source>
        <strain evidence="2">JCM 13306</strain>
    </source>
</reference>